<accession>A0A6I3MBV2</accession>
<dbReference type="PANTHER" id="PTHR23416:SF78">
    <property type="entry name" value="LIPOPOLYSACCHARIDE BIOSYNTHESIS O-ACETYL TRANSFERASE WBBJ-RELATED"/>
    <property type="match status" value="1"/>
</dbReference>
<gene>
    <name evidence="1" type="ORF">GJ743_14620</name>
</gene>
<dbReference type="CDD" id="cd04647">
    <property type="entry name" value="LbH_MAT_like"/>
    <property type="match status" value="1"/>
</dbReference>
<sequence>MVRVVHGLYKAMRRLRGWWFAVWIRAWGGRVGRSLEIERGVRLRWAPNSGIQIGSDVYLGNGVIIDVHRTGLLSIGDRAKVMHYTIIAVSDSVEIGEDSQIAESSSIRDSDHGMALGAPMRDQLLSAPVTIGSDVWVGRGVCVTRGSAVGDGAVIGANSVVRGVIPARSVAVGAPAVVKRARS</sequence>
<keyword evidence="2" id="KW-1185">Reference proteome</keyword>
<evidence type="ECO:0000313" key="2">
    <source>
        <dbReference type="Proteomes" id="UP000433071"/>
    </source>
</evidence>
<comment type="caution">
    <text evidence="1">The sequence shown here is derived from an EMBL/GenBank/DDBJ whole genome shotgun (WGS) entry which is preliminary data.</text>
</comment>
<proteinExistence type="predicted"/>
<dbReference type="PANTHER" id="PTHR23416">
    <property type="entry name" value="SIALIC ACID SYNTHASE-RELATED"/>
    <property type="match status" value="1"/>
</dbReference>
<organism evidence="1 2">
    <name type="scientific">Agromyces bracchium</name>
    <dbReference type="NCBI Taxonomy" id="88376"/>
    <lineage>
        <taxon>Bacteria</taxon>
        <taxon>Bacillati</taxon>
        <taxon>Actinomycetota</taxon>
        <taxon>Actinomycetes</taxon>
        <taxon>Micrococcales</taxon>
        <taxon>Microbacteriaceae</taxon>
        <taxon>Agromyces</taxon>
    </lineage>
</organism>
<dbReference type="Proteomes" id="UP000433071">
    <property type="component" value="Unassembled WGS sequence"/>
</dbReference>
<dbReference type="OrthoDB" id="2643438at2"/>
<reference evidence="1 2" key="1">
    <citation type="submission" date="2019-11" db="EMBL/GenBank/DDBJ databases">
        <title>Agromyces kandeliae sp. nov., isolated from mangrove soil.</title>
        <authorList>
            <person name="Wang R."/>
        </authorList>
    </citation>
    <scope>NUCLEOTIDE SEQUENCE [LARGE SCALE GENOMIC DNA]</scope>
    <source>
        <strain evidence="1 2">JCM 11433</strain>
    </source>
</reference>
<evidence type="ECO:0008006" key="3">
    <source>
        <dbReference type="Google" id="ProtNLM"/>
    </source>
</evidence>
<dbReference type="AlphaFoldDB" id="A0A6I3MBV2"/>
<name>A0A6I3MBV2_9MICO</name>
<evidence type="ECO:0000313" key="1">
    <source>
        <dbReference type="EMBL" id="MTH69602.1"/>
    </source>
</evidence>
<dbReference type="Pfam" id="PF00132">
    <property type="entry name" value="Hexapep"/>
    <property type="match status" value="1"/>
</dbReference>
<protein>
    <recommendedName>
        <fullName evidence="3">Acyltransferase</fullName>
    </recommendedName>
</protein>
<dbReference type="SUPFAM" id="SSF51161">
    <property type="entry name" value="Trimeric LpxA-like enzymes"/>
    <property type="match status" value="1"/>
</dbReference>
<dbReference type="Gene3D" id="2.160.10.10">
    <property type="entry name" value="Hexapeptide repeat proteins"/>
    <property type="match status" value="1"/>
</dbReference>
<dbReference type="InterPro" id="IPR001451">
    <property type="entry name" value="Hexapep"/>
</dbReference>
<dbReference type="InterPro" id="IPR051159">
    <property type="entry name" value="Hexapeptide_acetyltransf"/>
</dbReference>
<dbReference type="EMBL" id="WMLB01000033">
    <property type="protein sequence ID" value="MTH69602.1"/>
    <property type="molecule type" value="Genomic_DNA"/>
</dbReference>
<dbReference type="InterPro" id="IPR011004">
    <property type="entry name" value="Trimer_LpxA-like_sf"/>
</dbReference>